<dbReference type="Proteomes" id="UP000187012">
    <property type="component" value="Unassembled WGS sequence"/>
</dbReference>
<gene>
    <name evidence="1" type="ORF">BN2475_270065</name>
</gene>
<reference evidence="1 2" key="1">
    <citation type="submission" date="2016-12" db="EMBL/GenBank/DDBJ databases">
        <authorList>
            <person name="Song W.-J."/>
            <person name="Kurnit D.M."/>
        </authorList>
    </citation>
    <scope>NUCLEOTIDE SEQUENCE [LARGE SCALE GENOMIC DNA]</scope>
    <source>
        <strain evidence="1 2">STM7296</strain>
    </source>
</reference>
<organism evidence="1 2">
    <name type="scientific">Paraburkholderia ribeironis</name>
    <dbReference type="NCBI Taxonomy" id="1247936"/>
    <lineage>
        <taxon>Bacteria</taxon>
        <taxon>Pseudomonadati</taxon>
        <taxon>Pseudomonadota</taxon>
        <taxon>Betaproteobacteria</taxon>
        <taxon>Burkholderiales</taxon>
        <taxon>Burkholderiaceae</taxon>
        <taxon>Paraburkholderia</taxon>
    </lineage>
</organism>
<sequence length="58" mass="5923">MGGGLRGPPRARAGLIYFALAGEFGLARSARTLSGSRIAAIIPVRSSPCSSMDRTSAS</sequence>
<name>A0A1N7S024_9BURK</name>
<proteinExistence type="predicted"/>
<dbReference type="EMBL" id="CYGX02000027">
    <property type="protein sequence ID" value="SIT40715.1"/>
    <property type="molecule type" value="Genomic_DNA"/>
</dbReference>
<evidence type="ECO:0000313" key="2">
    <source>
        <dbReference type="Proteomes" id="UP000187012"/>
    </source>
</evidence>
<keyword evidence="2" id="KW-1185">Reference proteome</keyword>
<accession>A0A1N7S024</accession>
<dbReference type="AlphaFoldDB" id="A0A1N7S024"/>
<evidence type="ECO:0000313" key="1">
    <source>
        <dbReference type="EMBL" id="SIT40715.1"/>
    </source>
</evidence>
<protein>
    <submittedName>
        <fullName evidence="1">Uncharacterized protein</fullName>
    </submittedName>
</protein>